<keyword evidence="3" id="KW-1185">Reference proteome</keyword>
<feature type="chain" id="PRO_5022843133" description="SnoaL-like domain-containing protein" evidence="1">
    <location>
        <begin position="19"/>
        <end position="179"/>
    </location>
</feature>
<evidence type="ECO:0008006" key="4">
    <source>
        <dbReference type="Google" id="ProtNLM"/>
    </source>
</evidence>
<dbReference type="Proteomes" id="UP000305067">
    <property type="component" value="Unassembled WGS sequence"/>
</dbReference>
<accession>A0A5C3Q7W4</accession>
<organism evidence="2 3">
    <name type="scientific">Pterulicium gracile</name>
    <dbReference type="NCBI Taxonomy" id="1884261"/>
    <lineage>
        <taxon>Eukaryota</taxon>
        <taxon>Fungi</taxon>
        <taxon>Dikarya</taxon>
        <taxon>Basidiomycota</taxon>
        <taxon>Agaricomycotina</taxon>
        <taxon>Agaricomycetes</taxon>
        <taxon>Agaricomycetidae</taxon>
        <taxon>Agaricales</taxon>
        <taxon>Pleurotineae</taxon>
        <taxon>Pterulaceae</taxon>
        <taxon>Pterulicium</taxon>
    </lineage>
</organism>
<dbReference type="AlphaFoldDB" id="A0A5C3Q7W4"/>
<proteinExistence type="predicted"/>
<reference evidence="2 3" key="1">
    <citation type="journal article" date="2019" name="Nat. Ecol. Evol.">
        <title>Megaphylogeny resolves global patterns of mushroom evolution.</title>
        <authorList>
            <person name="Varga T."/>
            <person name="Krizsan K."/>
            <person name="Foldi C."/>
            <person name="Dima B."/>
            <person name="Sanchez-Garcia M."/>
            <person name="Sanchez-Ramirez S."/>
            <person name="Szollosi G.J."/>
            <person name="Szarkandi J.G."/>
            <person name="Papp V."/>
            <person name="Albert L."/>
            <person name="Andreopoulos W."/>
            <person name="Angelini C."/>
            <person name="Antonin V."/>
            <person name="Barry K.W."/>
            <person name="Bougher N.L."/>
            <person name="Buchanan P."/>
            <person name="Buyck B."/>
            <person name="Bense V."/>
            <person name="Catcheside P."/>
            <person name="Chovatia M."/>
            <person name="Cooper J."/>
            <person name="Damon W."/>
            <person name="Desjardin D."/>
            <person name="Finy P."/>
            <person name="Geml J."/>
            <person name="Haridas S."/>
            <person name="Hughes K."/>
            <person name="Justo A."/>
            <person name="Karasinski D."/>
            <person name="Kautmanova I."/>
            <person name="Kiss B."/>
            <person name="Kocsube S."/>
            <person name="Kotiranta H."/>
            <person name="LaButti K.M."/>
            <person name="Lechner B.E."/>
            <person name="Liimatainen K."/>
            <person name="Lipzen A."/>
            <person name="Lukacs Z."/>
            <person name="Mihaltcheva S."/>
            <person name="Morgado L.N."/>
            <person name="Niskanen T."/>
            <person name="Noordeloos M.E."/>
            <person name="Ohm R.A."/>
            <person name="Ortiz-Santana B."/>
            <person name="Ovrebo C."/>
            <person name="Racz N."/>
            <person name="Riley R."/>
            <person name="Savchenko A."/>
            <person name="Shiryaev A."/>
            <person name="Soop K."/>
            <person name="Spirin V."/>
            <person name="Szebenyi C."/>
            <person name="Tomsovsky M."/>
            <person name="Tulloss R.E."/>
            <person name="Uehling J."/>
            <person name="Grigoriev I.V."/>
            <person name="Vagvolgyi C."/>
            <person name="Papp T."/>
            <person name="Martin F.M."/>
            <person name="Miettinen O."/>
            <person name="Hibbett D.S."/>
            <person name="Nagy L.G."/>
        </authorList>
    </citation>
    <scope>NUCLEOTIDE SEQUENCE [LARGE SCALE GENOMIC DNA]</scope>
    <source>
        <strain evidence="2 3">CBS 309.79</strain>
    </source>
</reference>
<protein>
    <recommendedName>
        <fullName evidence="4">SnoaL-like domain-containing protein</fullName>
    </recommendedName>
</protein>
<evidence type="ECO:0000313" key="3">
    <source>
        <dbReference type="Proteomes" id="UP000305067"/>
    </source>
</evidence>
<keyword evidence="1" id="KW-0732">Signal</keyword>
<dbReference type="EMBL" id="ML178842">
    <property type="protein sequence ID" value="TFK98072.1"/>
    <property type="molecule type" value="Genomic_DNA"/>
</dbReference>
<evidence type="ECO:0000313" key="2">
    <source>
        <dbReference type="EMBL" id="TFK98072.1"/>
    </source>
</evidence>
<dbReference type="OrthoDB" id="3927857at2759"/>
<name>A0A5C3Q7W4_9AGAR</name>
<evidence type="ECO:0000256" key="1">
    <source>
        <dbReference type="SAM" id="SignalP"/>
    </source>
</evidence>
<feature type="signal peptide" evidence="1">
    <location>
        <begin position="1"/>
        <end position="18"/>
    </location>
</feature>
<sequence length="179" mass="19558">MRFFNLGATLALATSALAVSLGPKPTTTKACPPRNTDGIAAGNELAQWAQDRVIEFFPYRQGWEAAYDVTFSKDLYATFNATVTNFDSFKAIYTSVYPLLSGGFAGTFKHGFMSVVGVPNAGDVGGFVYMTGWQGGYILGDESRLLNTTDAAFMVIKQEKNCERKIVEFREASNLGRFV</sequence>
<gene>
    <name evidence="2" type="ORF">BDV98DRAFT_629320</name>
</gene>